<gene>
    <name evidence="2" type="ORF">EDEG_04002</name>
</gene>
<keyword evidence="3" id="KW-1185">Reference proteome</keyword>
<dbReference type="EMBL" id="AFBI03000175">
    <property type="protein sequence ID" value="EJW01369.1"/>
    <property type="molecule type" value="Genomic_DNA"/>
</dbReference>
<evidence type="ECO:0000313" key="3">
    <source>
        <dbReference type="Proteomes" id="UP000003163"/>
    </source>
</evidence>
<dbReference type="HOGENOM" id="CLU_674435_0_0_1"/>
<protein>
    <submittedName>
        <fullName evidence="2">Uncharacterized protein</fullName>
    </submittedName>
</protein>
<organism evidence="2 3">
    <name type="scientific">Edhazardia aedis (strain USNM 41457)</name>
    <name type="common">Microsporidian parasite</name>
    <dbReference type="NCBI Taxonomy" id="1003232"/>
    <lineage>
        <taxon>Eukaryota</taxon>
        <taxon>Fungi</taxon>
        <taxon>Fungi incertae sedis</taxon>
        <taxon>Microsporidia</taxon>
        <taxon>Edhazardia</taxon>
    </lineage>
</organism>
<comment type="caution">
    <text evidence="2">The sequence shown here is derived from an EMBL/GenBank/DDBJ whole genome shotgun (WGS) entry which is preliminary data.</text>
</comment>
<dbReference type="Proteomes" id="UP000003163">
    <property type="component" value="Unassembled WGS sequence"/>
</dbReference>
<evidence type="ECO:0000313" key="2">
    <source>
        <dbReference type="EMBL" id="EJW01369.1"/>
    </source>
</evidence>
<dbReference type="InParanoid" id="J9D1B3"/>
<reference evidence="2 3" key="1">
    <citation type="submission" date="2011-08" db="EMBL/GenBank/DDBJ databases">
        <authorList>
            <person name="Liu Z.J."/>
            <person name="Shi F.L."/>
            <person name="Lu J.Q."/>
            <person name="Li M."/>
            <person name="Wang Z.L."/>
        </authorList>
    </citation>
    <scope>NUCLEOTIDE SEQUENCE [LARGE SCALE GENOMIC DNA]</scope>
    <source>
        <strain evidence="2 3">USNM 41457</strain>
    </source>
</reference>
<name>J9D1B3_EDHAE</name>
<dbReference type="AlphaFoldDB" id="J9D1B3"/>
<accession>J9D1B3</accession>
<dbReference type="VEuPathDB" id="MicrosporidiaDB:EDEG_04002"/>
<reference evidence="3" key="2">
    <citation type="submission" date="2015-07" db="EMBL/GenBank/DDBJ databases">
        <title>Contrasting host-pathogen interactions and genome evolution in two generalist and specialist microsporidian pathogens of mosquitoes.</title>
        <authorList>
            <consortium name="The Broad Institute Genomics Platform"/>
            <consortium name="The Broad Institute Genome Sequencing Center for Infectious Disease"/>
            <person name="Cuomo C.A."/>
            <person name="Sanscrainte N.D."/>
            <person name="Goldberg J.M."/>
            <person name="Heiman D."/>
            <person name="Young S."/>
            <person name="Zeng Q."/>
            <person name="Becnel J.J."/>
            <person name="Birren B.W."/>
        </authorList>
    </citation>
    <scope>NUCLEOTIDE SEQUENCE [LARGE SCALE GENOMIC DNA]</scope>
    <source>
        <strain evidence="3">USNM 41457</strain>
    </source>
</reference>
<feature type="chain" id="PRO_5013402288" evidence="1">
    <location>
        <begin position="16"/>
        <end position="408"/>
    </location>
</feature>
<proteinExistence type="predicted"/>
<sequence length="408" mass="48246">MFFTILLKNIPLILASNATESENSVVIKPDEETFNEHYAKYMNFKEFRNNFLCHLEEDILRFLKKLANEEALTRIENLYSQNFDSDYIKTHNLDLYRVDERKVLFGIVLILRDLNFFIKTIAEFLKLTEFALKFVEDNYLLNKNISNFMIKVKNAFTKLTALQKKYDKYECVLLVCEVFLCFAEDGYIYRTNSYIMDETFKIFKKIEENVNEYISQRRKVDMVKYEDIEIIRQRFAENECMAVFDKVNLDEDLKVSKEMTFETNQAIEIIIQSRRFKTELEVIENRRLLYKIGISALEYCEYWLDEISRNPAIRKDKENHINIAFCIALNAHENFFQLGKVLEKSRQDPINEPIEDIPNCECSNCYCGSTGYCDSENCDCFGYNSNNYNSSFGDECCVCLKCEYCGFS</sequence>
<keyword evidence="1" id="KW-0732">Signal</keyword>
<evidence type="ECO:0000256" key="1">
    <source>
        <dbReference type="SAM" id="SignalP"/>
    </source>
</evidence>
<feature type="signal peptide" evidence="1">
    <location>
        <begin position="1"/>
        <end position="15"/>
    </location>
</feature>